<evidence type="ECO:0000256" key="1">
    <source>
        <dbReference type="ARBA" id="ARBA00023015"/>
    </source>
</evidence>
<dbReference type="InterPro" id="IPR018490">
    <property type="entry name" value="cNMP-bd_dom_sf"/>
</dbReference>
<geneLocation type="plasmid" evidence="6 7">
    <name>pYZ4</name>
</geneLocation>
<dbReference type="Pfam" id="PF13545">
    <property type="entry name" value="HTH_Crp_2"/>
    <property type="match status" value="1"/>
</dbReference>
<dbReference type="InterPro" id="IPR000595">
    <property type="entry name" value="cNMP-bd_dom"/>
</dbReference>
<feature type="domain" description="Cyclic nucleotide-binding" evidence="4">
    <location>
        <begin position="53"/>
        <end position="135"/>
    </location>
</feature>
<dbReference type="Gene3D" id="2.60.120.10">
    <property type="entry name" value="Jelly Rolls"/>
    <property type="match status" value="1"/>
</dbReference>
<dbReference type="SUPFAM" id="SSF51206">
    <property type="entry name" value="cAMP-binding domain-like"/>
    <property type="match status" value="1"/>
</dbReference>
<proteinExistence type="predicted"/>
<keyword evidence="6" id="KW-0614">Plasmid</keyword>
<evidence type="ECO:0000256" key="3">
    <source>
        <dbReference type="ARBA" id="ARBA00023163"/>
    </source>
</evidence>
<dbReference type="InterPro" id="IPR036390">
    <property type="entry name" value="WH_DNA-bd_sf"/>
</dbReference>
<dbReference type="CDD" id="cd00038">
    <property type="entry name" value="CAP_ED"/>
    <property type="match status" value="1"/>
</dbReference>
<evidence type="ECO:0008006" key="8">
    <source>
        <dbReference type="Google" id="ProtNLM"/>
    </source>
</evidence>
<sequence length="827" mass="89771">MGRKEQETVICSCPLFAGMETSAIKMLDAAAVMERRDEGEPIYREGDCGDEDKSEREDWLYIIIRGVVALGIAAPDGERRDAEKRLDFDWAGPGEVFGELEVIGNVPLQPRQSDAVALTDTVFVKIKGRAVRAILASDDTGLVSALLTLVAKRQGRMLAALKKTAFVGLVEIRLAASLMEQAKRYGTPQGTALIHPSRKLTQERLGAMVGADRRSVMAALQLWTGLGIVHLQHRGRLTIADSRRLAAIAALQSGQRQSWEPEPLLCEIDAELASGRNVVAHQLAQAALERVGSRHRLAFQHRVVLATARSGAFAEALKRLRSHGLDHRHPDMDIAALEPRILKDRCLATTDPEQRQRFALESARLYEAIAKGGGNHYPAINAATMFLLGGDRSAAERWARWVLETTPPACHLFFDRASRAEAHLILGQLKQAADGYARAVTAPDATPGPVSTCRRQIRMIGEVLGIDIAPVLDKAVQGSVLHFSGHPVFPDPPGEVATVAQEIGQHLELLNVRWAFGSLAGSSEILFAEAMLDRQVELTVVLPCEVQEFIKRSIEPGGASWITRFHHCLDGAQRIIVLPWRRLPPELANSWTDRVAMGLALHRAREMVAPVHQLAAVSQGSVERGRTALVMSQWQALGQDSRIVSCPWQQPVPDHTPLAPVPIPALLLLETVQPSGGLPSEAGPDADGSATLLGIVTGLASAATAQGGRIWLFANVTDAFEAMVALRRVLVPAFESGNGSYRLLLDLASDALDRPHDEIIGNSELVRSRPMTPAGSVAATEAFMIESALVGGRRWQSFHIGCVPVRGEGRPVPMYRLGGEGEDDPQR</sequence>
<keyword evidence="7" id="KW-1185">Reference proteome</keyword>
<dbReference type="InterPro" id="IPR014710">
    <property type="entry name" value="RmlC-like_jellyroll"/>
</dbReference>
<dbReference type="AlphaFoldDB" id="A0A2R4VUT6"/>
<evidence type="ECO:0000256" key="2">
    <source>
        <dbReference type="ARBA" id="ARBA00023125"/>
    </source>
</evidence>
<dbReference type="GO" id="GO:0003677">
    <property type="term" value="F:DNA binding"/>
    <property type="evidence" value="ECO:0007669"/>
    <property type="project" value="UniProtKB-KW"/>
</dbReference>
<accession>A0A2R4VUT6</accession>
<protein>
    <recommendedName>
        <fullName evidence="8">Cyclic nucleotide-binding domain-containing protein</fullName>
    </recommendedName>
</protein>
<dbReference type="Gene3D" id="1.10.10.10">
    <property type="entry name" value="Winged helix-like DNA-binding domain superfamily/Winged helix DNA-binding domain"/>
    <property type="match status" value="1"/>
</dbReference>
<keyword evidence="1" id="KW-0805">Transcription regulation</keyword>
<keyword evidence="3" id="KW-0804">Transcription</keyword>
<evidence type="ECO:0000259" key="5">
    <source>
        <dbReference type="PROSITE" id="PS51063"/>
    </source>
</evidence>
<dbReference type="EMBL" id="CP028905">
    <property type="protein sequence ID" value="AWB08193.1"/>
    <property type="molecule type" value="Genomic_DNA"/>
</dbReference>
<name>A0A2R4VUT6_9PROT</name>
<gene>
    <name evidence="6" type="ORF">A6A40_24520</name>
</gene>
<evidence type="ECO:0000313" key="6">
    <source>
        <dbReference type="EMBL" id="AWB08193.1"/>
    </source>
</evidence>
<dbReference type="SUPFAM" id="SSF46785">
    <property type="entry name" value="Winged helix' DNA-binding domain"/>
    <property type="match status" value="1"/>
</dbReference>
<keyword evidence="2" id="KW-0238">DNA-binding</keyword>
<dbReference type="Pfam" id="PF20308">
    <property type="entry name" value="TPR-S"/>
    <property type="match status" value="1"/>
</dbReference>
<reference evidence="6 7" key="1">
    <citation type="submission" date="2018-04" db="EMBL/GenBank/DDBJ databases">
        <title>Complete genome sequence of the nitrogen-fixing bacterium Azospirillum humicireducens type strain SgZ-5.</title>
        <authorList>
            <person name="Yu Z."/>
        </authorList>
    </citation>
    <scope>NUCLEOTIDE SEQUENCE [LARGE SCALE GENOMIC DNA]</scope>
    <source>
        <strain evidence="6 7">SgZ-5</strain>
        <plasmid evidence="6 7">pYZ4</plasmid>
    </source>
</reference>
<dbReference type="InterPro" id="IPR046880">
    <property type="entry name" value="TPR-S"/>
</dbReference>
<dbReference type="KEGG" id="ahu:A6A40_24520"/>
<dbReference type="Pfam" id="PF00027">
    <property type="entry name" value="cNMP_binding"/>
    <property type="match status" value="1"/>
</dbReference>
<evidence type="ECO:0000259" key="4">
    <source>
        <dbReference type="PROSITE" id="PS50042"/>
    </source>
</evidence>
<dbReference type="GO" id="GO:0006355">
    <property type="term" value="P:regulation of DNA-templated transcription"/>
    <property type="evidence" value="ECO:0007669"/>
    <property type="project" value="InterPro"/>
</dbReference>
<evidence type="ECO:0000313" key="7">
    <source>
        <dbReference type="Proteomes" id="UP000077405"/>
    </source>
</evidence>
<feature type="domain" description="HTH crp-type" evidence="5">
    <location>
        <begin position="168"/>
        <end position="243"/>
    </location>
</feature>
<dbReference type="Proteomes" id="UP000077405">
    <property type="component" value="Plasmid pYZ4"/>
</dbReference>
<dbReference type="InterPro" id="IPR036388">
    <property type="entry name" value="WH-like_DNA-bd_sf"/>
</dbReference>
<dbReference type="PROSITE" id="PS50042">
    <property type="entry name" value="CNMP_BINDING_3"/>
    <property type="match status" value="1"/>
</dbReference>
<organism evidence="6 7">
    <name type="scientific">Azospirillum humicireducens</name>
    <dbReference type="NCBI Taxonomy" id="1226968"/>
    <lineage>
        <taxon>Bacteria</taxon>
        <taxon>Pseudomonadati</taxon>
        <taxon>Pseudomonadota</taxon>
        <taxon>Alphaproteobacteria</taxon>
        <taxon>Rhodospirillales</taxon>
        <taxon>Azospirillaceae</taxon>
        <taxon>Azospirillum</taxon>
    </lineage>
</organism>
<dbReference type="InterPro" id="IPR012318">
    <property type="entry name" value="HTH_CRP"/>
</dbReference>
<dbReference type="PROSITE" id="PS51063">
    <property type="entry name" value="HTH_CRP_2"/>
    <property type="match status" value="1"/>
</dbReference>